<protein>
    <submittedName>
        <fullName evidence="10">ABC transporter ATP-binding protein</fullName>
    </submittedName>
</protein>
<dbReference type="Pfam" id="PF00005">
    <property type="entry name" value="ABC_tran"/>
    <property type="match status" value="1"/>
</dbReference>
<dbReference type="SUPFAM" id="SSF52540">
    <property type="entry name" value="P-loop containing nucleoside triphosphate hydrolases"/>
    <property type="match status" value="1"/>
</dbReference>
<evidence type="ECO:0000259" key="9">
    <source>
        <dbReference type="PROSITE" id="PS50893"/>
    </source>
</evidence>
<dbReference type="InterPro" id="IPR005890">
    <property type="entry name" value="NO3_transporter_ATP-bd-like"/>
</dbReference>
<dbReference type="SMART" id="SM00382">
    <property type="entry name" value="AAA"/>
    <property type="match status" value="1"/>
</dbReference>
<evidence type="ECO:0000256" key="3">
    <source>
        <dbReference type="ARBA" id="ARBA00022448"/>
    </source>
</evidence>
<evidence type="ECO:0000256" key="7">
    <source>
        <dbReference type="ARBA" id="ARBA00023136"/>
    </source>
</evidence>
<dbReference type="InterPro" id="IPR050166">
    <property type="entry name" value="ABC_transporter_ATP-bind"/>
</dbReference>
<dbReference type="InterPro" id="IPR003439">
    <property type="entry name" value="ABC_transporter-like_ATP-bd"/>
</dbReference>
<evidence type="ECO:0000256" key="6">
    <source>
        <dbReference type="ARBA" id="ARBA00022840"/>
    </source>
</evidence>
<proteinExistence type="inferred from homology"/>
<dbReference type="PROSITE" id="PS00211">
    <property type="entry name" value="ABC_TRANSPORTER_1"/>
    <property type="match status" value="1"/>
</dbReference>
<dbReference type="PANTHER" id="PTHR42788">
    <property type="entry name" value="TAURINE IMPORT ATP-BINDING PROTEIN-RELATED"/>
    <property type="match status" value="1"/>
</dbReference>
<dbReference type="NCBIfam" id="TIGR01184">
    <property type="entry name" value="ntrCD"/>
    <property type="match status" value="1"/>
</dbReference>
<dbReference type="PANTHER" id="PTHR42788:SF7">
    <property type="entry name" value="NITRATE ABC TRANSPORTER ATP-BINDING PROTEIN"/>
    <property type="match status" value="1"/>
</dbReference>
<evidence type="ECO:0000313" key="10">
    <source>
        <dbReference type="EMBL" id="MDV2080617.1"/>
    </source>
</evidence>
<dbReference type="Proteomes" id="UP001269819">
    <property type="component" value="Unassembled WGS sequence"/>
</dbReference>
<comment type="subcellular location">
    <subcellularLocation>
        <location evidence="1">Cell membrane</location>
        <topology evidence="1">Peripheral membrane protein</topology>
    </subcellularLocation>
</comment>
<reference evidence="10 11" key="1">
    <citation type="submission" date="2023-10" db="EMBL/GenBank/DDBJ databases">
        <title>Characteristics and mechanism of a salt-tolerant marine origin heterotrophic nitrifying- aerobic denitrifying bacteria Marinobacter xestospongiae HN1.</title>
        <authorList>
            <person name="Qi R."/>
        </authorList>
    </citation>
    <scope>NUCLEOTIDE SEQUENCE [LARGE SCALE GENOMIC DNA]</scope>
    <source>
        <strain evidence="10 11">HN1</strain>
    </source>
</reference>
<keyword evidence="11" id="KW-1185">Reference proteome</keyword>
<evidence type="ECO:0000256" key="8">
    <source>
        <dbReference type="SAM" id="MobiDB-lite"/>
    </source>
</evidence>
<dbReference type="GO" id="GO:0005524">
    <property type="term" value="F:ATP binding"/>
    <property type="evidence" value="ECO:0007669"/>
    <property type="project" value="UniProtKB-KW"/>
</dbReference>
<keyword evidence="6 10" id="KW-0067">ATP-binding</keyword>
<keyword evidence="4" id="KW-1003">Cell membrane</keyword>
<evidence type="ECO:0000256" key="4">
    <source>
        <dbReference type="ARBA" id="ARBA00022475"/>
    </source>
</evidence>
<organism evidence="10 11">
    <name type="scientific">Marinobacter xestospongiae</name>
    <dbReference type="NCBI Taxonomy" id="994319"/>
    <lineage>
        <taxon>Bacteria</taxon>
        <taxon>Pseudomonadati</taxon>
        <taxon>Pseudomonadota</taxon>
        <taxon>Gammaproteobacteria</taxon>
        <taxon>Pseudomonadales</taxon>
        <taxon>Marinobacteraceae</taxon>
        <taxon>Marinobacter</taxon>
    </lineage>
</organism>
<keyword evidence="7" id="KW-0472">Membrane</keyword>
<dbReference type="EMBL" id="JAWIIJ010000016">
    <property type="protein sequence ID" value="MDV2080617.1"/>
    <property type="molecule type" value="Genomic_DNA"/>
</dbReference>
<dbReference type="InterPro" id="IPR017871">
    <property type="entry name" value="ABC_transporter-like_CS"/>
</dbReference>
<accession>A0ABU3W251</accession>
<evidence type="ECO:0000256" key="1">
    <source>
        <dbReference type="ARBA" id="ARBA00004202"/>
    </source>
</evidence>
<name>A0ABU3W251_9GAMM</name>
<evidence type="ECO:0000313" key="11">
    <source>
        <dbReference type="Proteomes" id="UP001269819"/>
    </source>
</evidence>
<evidence type="ECO:0000256" key="2">
    <source>
        <dbReference type="ARBA" id="ARBA00005417"/>
    </source>
</evidence>
<comment type="similarity">
    <text evidence="2">Belongs to the ABC transporter superfamily.</text>
</comment>
<feature type="region of interest" description="Disordered" evidence="8">
    <location>
        <begin position="261"/>
        <end position="301"/>
    </location>
</feature>
<dbReference type="CDD" id="cd03293">
    <property type="entry name" value="ABC_NrtD_SsuB_transporters"/>
    <property type="match status" value="1"/>
</dbReference>
<dbReference type="Gene3D" id="3.40.50.300">
    <property type="entry name" value="P-loop containing nucleotide triphosphate hydrolases"/>
    <property type="match status" value="1"/>
</dbReference>
<keyword evidence="3" id="KW-0813">Transport</keyword>
<dbReference type="InterPro" id="IPR027417">
    <property type="entry name" value="P-loop_NTPase"/>
</dbReference>
<feature type="domain" description="ABC transporter" evidence="9">
    <location>
        <begin position="6"/>
        <end position="240"/>
    </location>
</feature>
<keyword evidence="5" id="KW-0547">Nucleotide-binding</keyword>
<comment type="caution">
    <text evidence="10">The sequence shown here is derived from an EMBL/GenBank/DDBJ whole genome shotgun (WGS) entry which is preliminary data.</text>
</comment>
<gene>
    <name evidence="10" type="ORF">RYS15_18180</name>
</gene>
<evidence type="ECO:0000256" key="5">
    <source>
        <dbReference type="ARBA" id="ARBA00022741"/>
    </source>
</evidence>
<dbReference type="InterPro" id="IPR003593">
    <property type="entry name" value="AAA+_ATPase"/>
</dbReference>
<sequence>MSKSHLELTGVDMAFDTPSGAFLALDNVNLKIDKGEFVSLIGHSGCGKSTVLNIVAGLLQATRGGCVLDGHEVNTPGPERAVVFQNHALMPWLTVYENVALAVNQVFKKSMGKREKRAWIEHNLALVNMQHALNKRPGEISGGMAQRVGIARALAMKPSVLLMDEPFGALDALTRAHLQDSLMAIQQELNSTVIMITHDVDEAVLLSDRIVMMTNGPAASVGEELAITLPRPRNRVALADDPDYVHYRQAVLSFLYEKQTFPGRSEPEPAPLPAEPTATAAEPSSQATEDSEASSGREAMA</sequence>
<dbReference type="PROSITE" id="PS50893">
    <property type="entry name" value="ABC_TRANSPORTER_2"/>
    <property type="match status" value="1"/>
</dbReference>